<keyword evidence="1" id="KW-1133">Transmembrane helix</keyword>
<dbReference type="EMBL" id="BORS01000001">
    <property type="protein sequence ID" value="GIO40579.1"/>
    <property type="molecule type" value="Genomic_DNA"/>
</dbReference>
<feature type="transmembrane region" description="Helical" evidence="1">
    <location>
        <begin position="67"/>
        <end position="84"/>
    </location>
</feature>
<keyword evidence="1" id="KW-0472">Membrane</keyword>
<evidence type="ECO:0000256" key="1">
    <source>
        <dbReference type="SAM" id="Phobius"/>
    </source>
</evidence>
<gene>
    <name evidence="2" type="ORF">J41TS4_03370</name>
</gene>
<protein>
    <recommendedName>
        <fullName evidence="4">DUF3397 domain-containing protein</fullName>
    </recommendedName>
</protein>
<keyword evidence="1" id="KW-0812">Transmembrane</keyword>
<accession>A0A919XX44</accession>
<evidence type="ECO:0000313" key="3">
    <source>
        <dbReference type="Proteomes" id="UP000678895"/>
    </source>
</evidence>
<proteinExistence type="predicted"/>
<feature type="transmembrane region" description="Helical" evidence="1">
    <location>
        <begin position="104"/>
        <end position="125"/>
    </location>
</feature>
<dbReference type="RefSeq" id="WP_044479295.1">
    <property type="nucleotide sequence ID" value="NZ_BORS01000001.1"/>
</dbReference>
<name>A0A919XX44_9BACL</name>
<feature type="transmembrane region" description="Helical" evidence="1">
    <location>
        <begin position="40"/>
        <end position="61"/>
    </location>
</feature>
<organism evidence="2 3">
    <name type="scientific">Paenibacillus apis</name>
    <dbReference type="NCBI Taxonomy" id="1792174"/>
    <lineage>
        <taxon>Bacteria</taxon>
        <taxon>Bacillati</taxon>
        <taxon>Bacillota</taxon>
        <taxon>Bacilli</taxon>
        <taxon>Bacillales</taxon>
        <taxon>Paenibacillaceae</taxon>
        <taxon>Paenibacillus</taxon>
    </lineage>
</organism>
<dbReference type="Proteomes" id="UP000678895">
    <property type="component" value="Unassembled WGS sequence"/>
</dbReference>
<feature type="transmembrane region" description="Helical" evidence="1">
    <location>
        <begin position="6"/>
        <end position="28"/>
    </location>
</feature>
<reference evidence="2" key="1">
    <citation type="submission" date="2021-03" db="EMBL/GenBank/DDBJ databases">
        <title>Antimicrobial resistance genes in bacteria isolated from Japanese honey, and their potential for conferring macrolide and lincosamide resistance in the American foulbrood pathogen Paenibacillus larvae.</title>
        <authorList>
            <person name="Okamoto M."/>
            <person name="Kumagai M."/>
            <person name="Kanamori H."/>
            <person name="Takamatsu D."/>
        </authorList>
    </citation>
    <scope>NUCLEOTIDE SEQUENCE</scope>
    <source>
        <strain evidence="2">J41TS4</strain>
    </source>
</reference>
<sequence length="128" mass="14221">MDIIFTSVTVLSIIPFVPFVLVYLVSFYFANKDQKAAIKLAMDVSTFFLILSVSALFNIVFSSSSGFYLILLVILIATGLIGGAQTRMKGKVNIRKLVRVVWRLTFAGTGVLYIVLFLISFFTYITTA</sequence>
<dbReference type="InterPro" id="IPR024515">
    <property type="entry name" value="DUF3397"/>
</dbReference>
<dbReference type="Pfam" id="PF11877">
    <property type="entry name" value="DUF3397"/>
    <property type="match status" value="1"/>
</dbReference>
<dbReference type="AlphaFoldDB" id="A0A919XX44"/>
<keyword evidence="3" id="KW-1185">Reference proteome</keyword>
<comment type="caution">
    <text evidence="2">The sequence shown here is derived from an EMBL/GenBank/DDBJ whole genome shotgun (WGS) entry which is preliminary data.</text>
</comment>
<evidence type="ECO:0000313" key="2">
    <source>
        <dbReference type="EMBL" id="GIO40579.1"/>
    </source>
</evidence>
<evidence type="ECO:0008006" key="4">
    <source>
        <dbReference type="Google" id="ProtNLM"/>
    </source>
</evidence>